<evidence type="ECO:0000313" key="2">
    <source>
        <dbReference type="EMBL" id="TDP90520.1"/>
    </source>
</evidence>
<dbReference type="EMBL" id="SNXZ01000010">
    <property type="protein sequence ID" value="TDP90520.1"/>
    <property type="molecule type" value="Genomic_DNA"/>
</dbReference>
<gene>
    <name evidence="2" type="ORF">EV186_11060</name>
</gene>
<evidence type="ECO:0000256" key="1">
    <source>
        <dbReference type="SAM" id="MobiDB-lite"/>
    </source>
</evidence>
<organism evidence="2 3">
    <name type="scientific">Labedaea rhizosphaerae</name>
    <dbReference type="NCBI Taxonomy" id="598644"/>
    <lineage>
        <taxon>Bacteria</taxon>
        <taxon>Bacillati</taxon>
        <taxon>Actinomycetota</taxon>
        <taxon>Actinomycetes</taxon>
        <taxon>Pseudonocardiales</taxon>
        <taxon>Pseudonocardiaceae</taxon>
        <taxon>Labedaea</taxon>
    </lineage>
</organism>
<dbReference type="AlphaFoldDB" id="A0A4R6RUE4"/>
<comment type="caution">
    <text evidence="2">The sequence shown here is derived from an EMBL/GenBank/DDBJ whole genome shotgun (WGS) entry which is preliminary data.</text>
</comment>
<proteinExistence type="predicted"/>
<reference evidence="2 3" key="1">
    <citation type="submission" date="2019-03" db="EMBL/GenBank/DDBJ databases">
        <title>Genomic Encyclopedia of Type Strains, Phase IV (KMG-IV): sequencing the most valuable type-strain genomes for metagenomic binning, comparative biology and taxonomic classification.</title>
        <authorList>
            <person name="Goeker M."/>
        </authorList>
    </citation>
    <scope>NUCLEOTIDE SEQUENCE [LARGE SCALE GENOMIC DNA]</scope>
    <source>
        <strain evidence="2 3">DSM 45361</strain>
    </source>
</reference>
<dbReference type="Proteomes" id="UP000295444">
    <property type="component" value="Unassembled WGS sequence"/>
</dbReference>
<protein>
    <submittedName>
        <fullName evidence="2">Uncharacterized protein</fullName>
    </submittedName>
</protein>
<dbReference type="RefSeq" id="WP_279538357.1">
    <property type="nucleotide sequence ID" value="NZ_SNXZ01000010.1"/>
</dbReference>
<accession>A0A4R6RUE4</accession>
<name>A0A4R6RUE4_LABRH</name>
<feature type="region of interest" description="Disordered" evidence="1">
    <location>
        <begin position="17"/>
        <end position="41"/>
    </location>
</feature>
<keyword evidence="3" id="KW-1185">Reference proteome</keyword>
<sequence>MRLWGLPSEARLWRKLAPAEKPPEEATVEGIDAALGLSREG</sequence>
<evidence type="ECO:0000313" key="3">
    <source>
        <dbReference type="Proteomes" id="UP000295444"/>
    </source>
</evidence>